<evidence type="ECO:0000256" key="13">
    <source>
        <dbReference type="ARBA" id="ARBA00023306"/>
    </source>
</evidence>
<keyword evidence="5" id="KW-0132">Cell division</keyword>
<protein>
    <recommendedName>
        <fullName evidence="16">Centrosomal protein of 164 kDa</fullName>
    </recommendedName>
</protein>
<dbReference type="CDD" id="cd00201">
    <property type="entry name" value="WW"/>
    <property type="match status" value="1"/>
</dbReference>
<gene>
    <name evidence="21" type="primary">CEP164</name>
</gene>
<keyword evidence="7" id="KW-0498">Mitosis</keyword>
<sequence>MAGRPVRIGDQLVLEEDYDETYIPSEQEILEFAREIGIDPIKEPELMWLAREGIVAPLPMEWKPCQDITGDIYYFNFANGQSTWDHPCDEHYRNLVIQERGKLSASGAIKKKDKKKKKEKKDKKDKETSKSPMETQPEQGLLPSSSFLRGPSPLPAPGLADLDLDQEMQARSEGSFKKGKSPCMLGDTPWPLRGTLPNKLQPLSKGQASRTHQIFADVEKILGRAPAQCRTELGDQQGLEKTQKPTENIYLGFSDPEIEELEMRTRQQKLGPLGPENSGLLQNEQGVLESRSQASAHSKLSETIKGPQMKGEQHTYTMAKLSSTGPGGDKGQSFVSSPSPEEDLSLSPCSSHQMLPTGKSKLFLLDSGPAEDLSCQGVLGEGGSVGWGRRRREPPGLWMGQVSKLVNKDTPRSCKETELNDPEDLGASAEDPLQRLSLILPNTLASEPAQNAPSGSVPQASPTSEKRYLPLSTEPPEEDRKPSGDGSDLENNSNSSLASHLSSQVVGEVNNFPWDLQSCPGSEQGVGEAGLGPRDLHSGPFLVPQLSHLQGSADEQSESEDYSEDQRFYQHILQMAKISKQLEDLGLPESMQEMPCRDLASMVGCTTARSPRMSPVGEHKATSVMDRDLQFLGWGPELLEHPQEMALAPAGQEVSQQACLQPSSSPLSQGLVELSSNRRLAVEPGKMQLLNQALVSSLASVHIPVGGLAPLRGLEDAPPSALQVSQTVNLGNAVESGQLGELTLPSQGLKTSAYTNGHVGPIHEDKNAVSLFALGEEANEEDEVESDNQSVGSSSELLKNLHLDIGMLGGDFEYEDFGSRSRTSEHLLDVDVLSPVLGGAHWEAQSLGREDKDNSQSSEDELQSKQSKGLERLSPLLLHGERLKSSLRSQATEKGPLQAPDGQPEWNGAEEPGEVPAGSSIPPDSLQREEIPGPPAACRRVKEQCSQAKEPKEKVVVSLTLPVSPEVEKTACHTTQGHVGKDQRCSGGRRGERGEHGPKPLLGFSWEGMDEAGRSPELVAPPEQLSEATVKAMEEAVAQEFEQDQRQLLELKQEKMQQLREKLWQEEEEEIFQLHQQKEKSLSFLKEQLQKATEEEGTRMREEESQRLSQLRAQVQCRAEADEDQIRAEQEASLQRLREELESLQKSERASLEQRNKQMLEQLKEEMESLGKREQAALISEKKEALQQLRERLEGERKEVVAALEREHRAELEQLSSSLKAKHRQVVSRLQKKIEEAQQKEEAQLQESLRGTEQRAQHRVHQVVEYEQELSALLREKRQEVEREHERKMDKMKEEHQQLLAEAREQYEAEERKQRAELLGHLTGELERLRRAHEQELETVRQEQDKRLEDLRHRQWEQERKLRDLEVELETRAKDVKARVAELDIQEETVRKEKQQLLDVKKQVELESKKVTATHHQLEEAKKEHTHLLESNQQLRRILGELRTHKLELESQVDLLQAQTQRLQKHISDLEAKAQRKQDTLKALAVKKSSASPCFEPDLHIEDLRRSLGTSQTEEVPSSVSQSKEDTDLSLDSFRHYLSAEGVALRSAREFLVQQKHSMRRRQIALKAAQQHWHHELASAPDATKDPLGTKALEDVRKDLQEEERHLDEMQSAMRKGHNLLKKKEEKLNQLESSLQEEAAGEDALRGTPTKKVVTFDLSSSEDTGSESSESCALPHIGLTESPTLLNKIHYLDSSLQRISSQLNDVLSMLGVLNTQPPPPLLTSTSAQIPPPSCRSALLPTHVSPGRVSASSPATPMSTHWAWAPGPGPRLSSSVTQTVDDFLVEKWRKYFPTGVPFLSSSPAPLENRLGYVSASEQLRLLPRPQSHIPDVGSTNFQGMIEANLKWLERYKSDPKLHLFSVHKPSATLGLQQLGLDQNNRLKIYRS</sequence>
<keyword evidence="20" id="KW-1185">Reference proteome</keyword>
<dbReference type="PANTHER" id="PTHR18902">
    <property type="entry name" value="NUCLEAR MITOTIC APPARATUS PROTEIN 1-RELATED"/>
    <property type="match status" value="1"/>
</dbReference>
<feature type="coiled-coil region" evidence="17">
    <location>
        <begin position="1034"/>
        <end position="1487"/>
    </location>
</feature>
<feature type="compositionally biased region" description="Polar residues" evidence="18">
    <location>
        <begin position="314"/>
        <end position="324"/>
    </location>
</feature>
<feature type="compositionally biased region" description="Polar residues" evidence="18">
    <location>
        <begin position="130"/>
        <end position="147"/>
    </location>
</feature>
<dbReference type="InterPro" id="IPR051841">
    <property type="entry name" value="MT-Golgi_org_protein"/>
</dbReference>
<feature type="region of interest" description="Disordered" evidence="18">
    <location>
        <begin position="845"/>
        <end position="875"/>
    </location>
</feature>
<feature type="coiled-coil region" evidence="17">
    <location>
        <begin position="1593"/>
        <end position="1641"/>
    </location>
</feature>
<keyword evidence="13" id="KW-0131">Cell cycle</keyword>
<evidence type="ECO:0000256" key="18">
    <source>
        <dbReference type="SAM" id="MobiDB-lite"/>
    </source>
</evidence>
<dbReference type="InterPro" id="IPR036020">
    <property type="entry name" value="WW_dom_sf"/>
</dbReference>
<keyword evidence="10" id="KW-0234">DNA repair</keyword>
<evidence type="ECO:0000256" key="15">
    <source>
        <dbReference type="ARBA" id="ARBA00061715"/>
    </source>
</evidence>
<evidence type="ECO:0000256" key="11">
    <source>
        <dbReference type="ARBA" id="ARBA00023212"/>
    </source>
</evidence>
<dbReference type="FunFam" id="3.30.1470.10:FF:000001">
    <property type="entry name" value="Centrosomal protein of 164 kDa"/>
    <property type="match status" value="1"/>
</dbReference>
<dbReference type="Pfam" id="PF00397">
    <property type="entry name" value="WW"/>
    <property type="match status" value="1"/>
</dbReference>
<feature type="region of interest" description="Disordered" evidence="18">
    <location>
        <begin position="970"/>
        <end position="1017"/>
    </location>
</feature>
<proteinExistence type="predicted"/>
<dbReference type="GO" id="GO:0060271">
    <property type="term" value="P:cilium assembly"/>
    <property type="evidence" value="ECO:0007669"/>
    <property type="project" value="TreeGrafter"/>
</dbReference>
<feature type="compositionally biased region" description="Low complexity" evidence="18">
    <location>
        <begin position="484"/>
        <end position="496"/>
    </location>
</feature>
<evidence type="ECO:0000256" key="14">
    <source>
        <dbReference type="ARBA" id="ARBA00056906"/>
    </source>
</evidence>
<dbReference type="PROSITE" id="PS01159">
    <property type="entry name" value="WW_DOMAIN_1"/>
    <property type="match status" value="1"/>
</dbReference>
<evidence type="ECO:0000256" key="7">
    <source>
        <dbReference type="ARBA" id="ARBA00022776"/>
    </source>
</evidence>
<feature type="compositionally biased region" description="Polar residues" evidence="18">
    <location>
        <begin position="1508"/>
        <end position="1522"/>
    </location>
</feature>
<dbReference type="PROSITE" id="PS50020">
    <property type="entry name" value="WW_DOMAIN_2"/>
    <property type="match status" value="1"/>
</dbReference>
<evidence type="ECO:0000256" key="9">
    <source>
        <dbReference type="ARBA" id="ARBA00023054"/>
    </source>
</evidence>
<dbReference type="CTD" id="22897"/>
<feature type="compositionally biased region" description="Basic residues" evidence="18">
    <location>
        <begin position="109"/>
        <end position="121"/>
    </location>
</feature>
<dbReference type="SMART" id="SM00456">
    <property type="entry name" value="WW"/>
    <property type="match status" value="1"/>
</dbReference>
<feature type="region of interest" description="Disordered" evidence="18">
    <location>
        <begin position="373"/>
        <end position="496"/>
    </location>
</feature>
<dbReference type="GO" id="GO:0005813">
    <property type="term" value="C:centrosome"/>
    <property type="evidence" value="ECO:0007669"/>
    <property type="project" value="TreeGrafter"/>
</dbReference>
<comment type="subcellular location">
    <subcellularLocation>
        <location evidence="1">Cytoplasm</location>
        <location evidence="1">Cytoskeleton</location>
        <location evidence="1">Microtubule organizing center</location>
        <location evidence="1">Centrosome</location>
        <location evidence="1">Centriole</location>
    </subcellularLocation>
    <subcellularLocation>
        <location evidence="2">Nucleus</location>
    </subcellularLocation>
</comment>
<dbReference type="Gene3D" id="3.30.1470.10">
    <property type="entry name" value="Photosystem I PsaD, reaction center subunit II"/>
    <property type="match status" value="1"/>
</dbReference>
<dbReference type="RefSeq" id="XP_035884420.1">
    <property type="nucleotide sequence ID" value="XM_036028527.1"/>
</dbReference>
<feature type="domain" description="WW" evidence="19">
    <location>
        <begin position="56"/>
        <end position="89"/>
    </location>
</feature>
<dbReference type="Proteomes" id="UP000504628">
    <property type="component" value="Chromosome 6"/>
</dbReference>
<dbReference type="GO" id="GO:0006281">
    <property type="term" value="P:DNA repair"/>
    <property type="evidence" value="ECO:0007669"/>
    <property type="project" value="UniProtKB-KW"/>
</dbReference>
<evidence type="ECO:0000256" key="5">
    <source>
        <dbReference type="ARBA" id="ARBA00022618"/>
    </source>
</evidence>
<evidence type="ECO:0000256" key="2">
    <source>
        <dbReference type="ARBA" id="ARBA00004123"/>
    </source>
</evidence>
<feature type="region of interest" description="Disordered" evidence="18">
    <location>
        <begin position="1508"/>
        <end position="1527"/>
    </location>
</feature>
<dbReference type="SUPFAM" id="SSF51045">
    <property type="entry name" value="WW domain"/>
    <property type="match status" value="1"/>
</dbReference>
<keyword evidence="11" id="KW-0206">Cytoskeleton</keyword>
<feature type="region of interest" description="Disordered" evidence="18">
    <location>
        <begin position="888"/>
        <end position="954"/>
    </location>
</feature>
<feature type="compositionally biased region" description="Basic and acidic residues" evidence="18">
    <location>
        <begin position="406"/>
        <end position="418"/>
    </location>
</feature>
<keyword evidence="12" id="KW-0539">Nucleus</keyword>
<evidence type="ECO:0000256" key="6">
    <source>
        <dbReference type="ARBA" id="ARBA00022763"/>
    </source>
</evidence>
<evidence type="ECO:0000256" key="10">
    <source>
        <dbReference type="ARBA" id="ARBA00023204"/>
    </source>
</evidence>
<organism evidence="20 21">
    <name type="scientific">Phyllostomus discolor</name>
    <name type="common">pale spear-nosed bat</name>
    <dbReference type="NCBI Taxonomy" id="89673"/>
    <lineage>
        <taxon>Eukaryota</taxon>
        <taxon>Metazoa</taxon>
        <taxon>Chordata</taxon>
        <taxon>Craniata</taxon>
        <taxon>Vertebrata</taxon>
        <taxon>Euteleostomi</taxon>
        <taxon>Mammalia</taxon>
        <taxon>Eutheria</taxon>
        <taxon>Laurasiatheria</taxon>
        <taxon>Chiroptera</taxon>
        <taxon>Yangochiroptera</taxon>
        <taxon>Phyllostomidae</taxon>
        <taxon>Phyllostominae</taxon>
        <taxon>Phyllostomus</taxon>
    </lineage>
</organism>
<keyword evidence="4" id="KW-0597">Phosphoprotein</keyword>
<evidence type="ECO:0000256" key="3">
    <source>
        <dbReference type="ARBA" id="ARBA00022490"/>
    </source>
</evidence>
<dbReference type="PANTHER" id="PTHR18902:SF27">
    <property type="entry name" value="CENTROSOMAL PROTEIN OF 164 KDA"/>
    <property type="match status" value="1"/>
</dbReference>
<dbReference type="GO" id="GO:0097539">
    <property type="term" value="C:ciliary transition fiber"/>
    <property type="evidence" value="ECO:0007669"/>
    <property type="project" value="TreeGrafter"/>
</dbReference>
<dbReference type="GeneID" id="114499648"/>
<keyword evidence="8" id="KW-0970">Cilium biogenesis/degradation</keyword>
<evidence type="ECO:0000256" key="17">
    <source>
        <dbReference type="SAM" id="Coils"/>
    </source>
</evidence>
<feature type="region of interest" description="Disordered" evidence="18">
    <location>
        <begin position="269"/>
        <end position="352"/>
    </location>
</feature>
<keyword evidence="9 17" id="KW-0175">Coiled coil</keyword>
<feature type="compositionally biased region" description="Polar residues" evidence="18">
    <location>
        <begin position="279"/>
        <end position="298"/>
    </location>
</feature>
<keyword evidence="3" id="KW-0963">Cytoplasm</keyword>
<dbReference type="GO" id="GO:0051301">
    <property type="term" value="P:cell division"/>
    <property type="evidence" value="ECO:0007669"/>
    <property type="project" value="UniProtKB-KW"/>
</dbReference>
<evidence type="ECO:0000256" key="12">
    <source>
        <dbReference type="ARBA" id="ARBA00023242"/>
    </source>
</evidence>
<evidence type="ECO:0000259" key="19">
    <source>
        <dbReference type="PROSITE" id="PS50020"/>
    </source>
</evidence>
<keyword evidence="6" id="KW-0227">DNA damage</keyword>
<feature type="region of interest" description="Disordered" evidence="18">
    <location>
        <begin position="106"/>
        <end position="160"/>
    </location>
</feature>
<feature type="compositionally biased region" description="Basic and acidic residues" evidence="18">
    <location>
        <begin position="979"/>
        <end position="998"/>
    </location>
</feature>
<feature type="region of interest" description="Disordered" evidence="18">
    <location>
        <begin position="516"/>
        <end position="542"/>
    </location>
</feature>
<evidence type="ECO:0000313" key="21">
    <source>
        <dbReference type="RefSeq" id="XP_035884420.1"/>
    </source>
</evidence>
<evidence type="ECO:0000313" key="20">
    <source>
        <dbReference type="Proteomes" id="UP000504628"/>
    </source>
</evidence>
<accession>A0A7E6E084</accession>
<evidence type="ECO:0000256" key="4">
    <source>
        <dbReference type="ARBA" id="ARBA00022553"/>
    </source>
</evidence>
<dbReference type="InterPro" id="IPR001202">
    <property type="entry name" value="WW_dom"/>
</dbReference>
<reference evidence="21" key="1">
    <citation type="submission" date="2025-08" db="UniProtKB">
        <authorList>
            <consortium name="RefSeq"/>
        </authorList>
    </citation>
    <scope>IDENTIFICATION</scope>
    <source>
        <tissue evidence="21">Muscle</tissue>
    </source>
</reference>
<evidence type="ECO:0000256" key="16">
    <source>
        <dbReference type="ARBA" id="ARBA00067900"/>
    </source>
</evidence>
<dbReference type="GO" id="GO:0005634">
    <property type="term" value="C:nucleus"/>
    <property type="evidence" value="ECO:0007669"/>
    <property type="project" value="UniProtKB-SubCell"/>
</dbReference>
<evidence type="ECO:0000256" key="8">
    <source>
        <dbReference type="ARBA" id="ARBA00022794"/>
    </source>
</evidence>
<evidence type="ECO:0000256" key="1">
    <source>
        <dbReference type="ARBA" id="ARBA00004114"/>
    </source>
</evidence>
<comment type="function">
    <text evidence="14">Plays a role in microtubule organization and/or maintenance for the formation of primary cilia (PC), a microtubule-based structure that protrudes from the surface of epithelial cells. Plays a critical role in G2/M checkpoint and nuclear divisions. A key player in the DNA damage-activated ATR/ATM signaling cascade since it is required for the proper phosphorylation of H2AX, RPA, CHEK2 and CHEK1. Plays a critical role in chromosome segregation, acting as a mediator required for the maintenance of genomic stability through modulation of MDC1, RPA and CHEK1.</text>
</comment>
<feature type="compositionally biased region" description="Polar residues" evidence="18">
    <location>
        <begin position="443"/>
        <end position="463"/>
    </location>
</feature>
<comment type="subunit">
    <text evidence="15">Interacts (via N-terminus) with ATRIP. Interacts with ATM, ATR and MDC1. Interacts with XPA (via N-terminus) upon UV irradiation. Interacts with CEP83, CCDC92, TTBK2, DVL3, NPHP3 and weakly with NPHP4. Interacts with DZIP1.</text>
</comment>
<name>A0A7E6E084_9CHIR</name>
<dbReference type="GO" id="GO:0005814">
    <property type="term" value="C:centriole"/>
    <property type="evidence" value="ECO:0007669"/>
    <property type="project" value="UniProtKB-SubCell"/>
</dbReference>